<gene>
    <name evidence="1" type="ORF">KH901_11125</name>
</gene>
<reference evidence="1" key="1">
    <citation type="submission" date="2021-05" db="EMBL/GenBank/DDBJ databases">
        <title>Infant gut strain persistence is associated with maternal origin, phylogeny, and functional potential including surface adhesion and iron acquisition.</title>
        <authorList>
            <person name="Lou Y.C."/>
        </authorList>
    </citation>
    <scope>NUCLEOTIDE SEQUENCE</scope>
    <source>
        <strain evidence="1">L3_122_031G1_dasL3_122_031G1_maxbin2.maxbin.025s ta_sub</strain>
    </source>
</reference>
<name>A0A943LTN4_STRVE</name>
<organism evidence="1 2">
    <name type="scientific">Streptococcus vestibularis</name>
    <dbReference type="NCBI Taxonomy" id="1343"/>
    <lineage>
        <taxon>Bacteria</taxon>
        <taxon>Bacillati</taxon>
        <taxon>Bacillota</taxon>
        <taxon>Bacilli</taxon>
        <taxon>Lactobacillales</taxon>
        <taxon>Streptococcaceae</taxon>
        <taxon>Streptococcus</taxon>
    </lineage>
</organism>
<sequence length="70" mass="8520">INRVKPNNIDEMLRGYYLERKIIFEYEAQHLITAKQARRMRQNVNELESYSLRESANTLPYDLIEYARNR</sequence>
<dbReference type="EMBL" id="JAHAGS010000519">
    <property type="protein sequence ID" value="MBS6098942.1"/>
    <property type="molecule type" value="Genomic_DNA"/>
</dbReference>
<evidence type="ECO:0000313" key="2">
    <source>
        <dbReference type="Proteomes" id="UP000703822"/>
    </source>
</evidence>
<dbReference type="Proteomes" id="UP000703822">
    <property type="component" value="Unassembled WGS sequence"/>
</dbReference>
<protein>
    <submittedName>
        <fullName evidence="1">Sodium:proton antiporter</fullName>
    </submittedName>
</protein>
<proteinExistence type="predicted"/>
<feature type="non-terminal residue" evidence="1">
    <location>
        <position position="1"/>
    </location>
</feature>
<accession>A0A943LTN4</accession>
<comment type="caution">
    <text evidence="1">The sequence shown here is derived from an EMBL/GenBank/DDBJ whole genome shotgun (WGS) entry which is preliminary data.</text>
</comment>
<dbReference type="AlphaFoldDB" id="A0A943LTN4"/>
<evidence type="ECO:0000313" key="1">
    <source>
        <dbReference type="EMBL" id="MBS6098942.1"/>
    </source>
</evidence>